<dbReference type="EMBL" id="BJYI01000011">
    <property type="protein sequence ID" value="GEN73040.1"/>
    <property type="molecule type" value="Genomic_DNA"/>
</dbReference>
<evidence type="ECO:0000313" key="1">
    <source>
        <dbReference type="EMBL" id="GEN73040.1"/>
    </source>
</evidence>
<dbReference type="AlphaFoldDB" id="A0A511YCW6"/>
<protein>
    <submittedName>
        <fullName evidence="1">Uncharacterized protein</fullName>
    </submittedName>
</protein>
<reference evidence="1 2" key="1">
    <citation type="submission" date="2019-07" db="EMBL/GenBank/DDBJ databases">
        <title>Whole genome shotgun sequence of Chryseobacterium lathyri NBRC 105250.</title>
        <authorList>
            <person name="Hosoyama A."/>
            <person name="Uohara A."/>
            <person name="Ohji S."/>
            <person name="Ichikawa N."/>
        </authorList>
    </citation>
    <scope>NUCLEOTIDE SEQUENCE [LARGE SCALE GENOMIC DNA]</scope>
    <source>
        <strain evidence="1 2">NBRC 105250</strain>
    </source>
</reference>
<gene>
    <name evidence="1" type="ORF">CLA01_31120</name>
</gene>
<proteinExistence type="predicted"/>
<accession>A0A511YCW6</accession>
<organism evidence="1 2">
    <name type="scientific">Chryseobacterium lathyri</name>
    <dbReference type="NCBI Taxonomy" id="395933"/>
    <lineage>
        <taxon>Bacteria</taxon>
        <taxon>Pseudomonadati</taxon>
        <taxon>Bacteroidota</taxon>
        <taxon>Flavobacteriia</taxon>
        <taxon>Flavobacteriales</taxon>
        <taxon>Weeksellaceae</taxon>
        <taxon>Chryseobacterium group</taxon>
        <taxon>Chryseobacterium</taxon>
    </lineage>
</organism>
<evidence type="ECO:0000313" key="2">
    <source>
        <dbReference type="Proteomes" id="UP000321150"/>
    </source>
</evidence>
<dbReference type="Proteomes" id="UP000321150">
    <property type="component" value="Unassembled WGS sequence"/>
</dbReference>
<sequence>MKVKNKLNFLINANRNDINIELMYTETTVNVYSIQKMTSKDTHSVSTSCKKYKGLCWVKNKIRCTKR</sequence>
<name>A0A511YCW6_9FLAO</name>
<comment type="caution">
    <text evidence="1">The sequence shown here is derived from an EMBL/GenBank/DDBJ whole genome shotgun (WGS) entry which is preliminary data.</text>
</comment>